<organism evidence="3 4">
    <name type="scientific">Alistipes communis</name>
    <dbReference type="NCBI Taxonomy" id="2585118"/>
    <lineage>
        <taxon>Bacteria</taxon>
        <taxon>Pseudomonadati</taxon>
        <taxon>Bacteroidota</taxon>
        <taxon>Bacteroidia</taxon>
        <taxon>Bacteroidales</taxon>
        <taxon>Rikenellaceae</taxon>
        <taxon>Alistipes</taxon>
    </lineage>
</organism>
<accession>A0A3D3YL26</accession>
<dbReference type="OrthoDB" id="1776264at2"/>
<dbReference type="InterPro" id="IPR008969">
    <property type="entry name" value="CarboxyPept-like_regulatory"/>
</dbReference>
<proteinExistence type="predicted"/>
<dbReference type="PANTHER" id="PTHR43143">
    <property type="entry name" value="METALLOPHOSPHOESTERASE, CALCINEURIN SUPERFAMILY"/>
    <property type="match status" value="1"/>
</dbReference>
<feature type="domain" description="Calcineurin-like phosphoesterase N-terminal" evidence="2">
    <location>
        <begin position="26"/>
        <end position="103"/>
    </location>
</feature>
<dbReference type="Pfam" id="PF16370">
    <property type="entry name" value="MetallophosC"/>
    <property type="match status" value="1"/>
</dbReference>
<dbReference type="GeneID" id="78341539"/>
<dbReference type="InterPro" id="IPR051918">
    <property type="entry name" value="STPP_CPPED1"/>
</dbReference>
<dbReference type="KEGG" id="acou:A5CBH24_08270"/>
<evidence type="ECO:0000259" key="2">
    <source>
        <dbReference type="Pfam" id="PF16371"/>
    </source>
</evidence>
<name>A0A3D3YL26_9BACT</name>
<dbReference type="Pfam" id="PF16371">
    <property type="entry name" value="MetallophosN"/>
    <property type="match status" value="1"/>
</dbReference>
<evidence type="ECO:0000313" key="3">
    <source>
        <dbReference type="EMBL" id="BBL03514.1"/>
    </source>
</evidence>
<dbReference type="InterPro" id="IPR032288">
    <property type="entry name" value="Metallophos_C"/>
</dbReference>
<reference evidence="4" key="1">
    <citation type="submission" date="2019-06" db="EMBL/GenBank/DDBJ databases">
        <title>Alistipes onderdonkii subsp. vulgaris subsp. nov., Alistipes dispar sp. nov. and Alistipes communis sp. nov., isolated from human faeces, and creation of Alistipes onderdonkii subsp. onderdonkii subsp. nov.</title>
        <authorList>
            <person name="Sakamoto M."/>
            <person name="Ikeyama N."/>
            <person name="Ogata Y."/>
            <person name="Suda W."/>
            <person name="Iino T."/>
            <person name="Hattori M."/>
            <person name="Ohkuma M."/>
        </authorList>
    </citation>
    <scope>NUCLEOTIDE SEQUENCE [LARGE SCALE GENOMIC DNA]</scope>
    <source>
        <strain evidence="4">5CBH24</strain>
    </source>
</reference>
<feature type="domain" description="Calcineurin-like phosphoesterase C-terminal" evidence="1">
    <location>
        <begin position="349"/>
        <end position="479"/>
    </location>
</feature>
<dbReference type="Proteomes" id="UP000318946">
    <property type="component" value="Chromosome"/>
</dbReference>
<protein>
    <submittedName>
        <fullName evidence="3">Serine/threonine protein phosphatase</fullName>
    </submittedName>
</protein>
<evidence type="ECO:0000259" key="1">
    <source>
        <dbReference type="Pfam" id="PF16370"/>
    </source>
</evidence>
<dbReference type="SUPFAM" id="SSF56300">
    <property type="entry name" value="Metallo-dependent phosphatases"/>
    <property type="match status" value="1"/>
</dbReference>
<evidence type="ECO:0000313" key="4">
    <source>
        <dbReference type="Proteomes" id="UP000318946"/>
    </source>
</evidence>
<dbReference type="InterPro" id="IPR032285">
    <property type="entry name" value="Metallophos_N"/>
</dbReference>
<sequence length="485" mass="55806">MKRFTLLFAMLVAACAVYAQIPNVSGRVTSTDGSPVAGAVVSDGLNCTQTDSDGRYTLTSDLENRHFIMLSVPAEYEIPARHSLPIPFKRIPRYVETFTADFVLEPRKESSDHHTLIVQGDPQIKDFFWDNSAEAYRDVVIPDIIKTRKSIATPCYGIELGDVIYNELTVYPVYLHNTDRVNMVTFNVIGNHDHDQTTLLKDSLGTMHYEMHLGPTCYSANIGRVHYIFIDDILYDRKDAKESYRHGLYDETVHWLIEDLKYVPKDKIIMICAHAQMFNKKTTMVRRNKNFAAYSKALLDFKYVYSWAGHNHHTYLYTSEPERNYDIDNLTSITVTKSTGALRLNRLLNNDGTPQGYFVVDVDGEEVSWYYLCCGKDRNYQMKVYPPARTGGEYVMANIWAHDNKWGAVEWWENGVKVGQMEAHDALDPDYVDLYATVTNKTTRKYCKPVNSFHMFRIKPSEGIREGEVRVTDRFGNLYTQKVSW</sequence>
<dbReference type="EMBL" id="AP019735">
    <property type="protein sequence ID" value="BBL03514.1"/>
    <property type="molecule type" value="Genomic_DNA"/>
</dbReference>
<accession>A0A4Y1XRW3</accession>
<dbReference type="RefSeq" id="WP_141412302.1">
    <property type="nucleotide sequence ID" value="NZ_AP019735.1"/>
</dbReference>
<dbReference type="PROSITE" id="PS51257">
    <property type="entry name" value="PROKAR_LIPOPROTEIN"/>
    <property type="match status" value="1"/>
</dbReference>
<gene>
    <name evidence="3" type="ORF">A5CBH24_08270</name>
</gene>
<accession>A0A4Y1WSJ0</accession>
<dbReference type="Gene3D" id="3.60.21.10">
    <property type="match status" value="1"/>
</dbReference>
<dbReference type="AlphaFoldDB" id="A0A3D3YL26"/>
<dbReference type="PANTHER" id="PTHR43143:SF1">
    <property type="entry name" value="SERINE_THREONINE-PROTEIN PHOSPHATASE CPPED1"/>
    <property type="match status" value="1"/>
</dbReference>
<dbReference type="InterPro" id="IPR029052">
    <property type="entry name" value="Metallo-depent_PP-like"/>
</dbReference>
<dbReference type="SUPFAM" id="SSF49464">
    <property type="entry name" value="Carboxypeptidase regulatory domain-like"/>
    <property type="match status" value="1"/>
</dbReference>
<keyword evidence="4" id="KW-1185">Reference proteome</keyword>